<dbReference type="GO" id="GO:0051213">
    <property type="term" value="F:dioxygenase activity"/>
    <property type="evidence" value="ECO:0007669"/>
    <property type="project" value="UniProtKB-KW"/>
</dbReference>
<evidence type="ECO:0000313" key="2">
    <source>
        <dbReference type="EMBL" id="MDR7152552.1"/>
    </source>
</evidence>
<dbReference type="Pfam" id="PF05721">
    <property type="entry name" value="PhyH"/>
    <property type="match status" value="1"/>
</dbReference>
<keyword evidence="2" id="KW-0223">Dioxygenase</keyword>
<evidence type="ECO:0000313" key="3">
    <source>
        <dbReference type="Proteomes" id="UP001265700"/>
    </source>
</evidence>
<comment type="cofactor">
    <cofactor evidence="1">
        <name>Fe(2+)</name>
        <dbReference type="ChEBI" id="CHEBI:29033"/>
    </cofactor>
</comment>
<dbReference type="RefSeq" id="WP_310321419.1">
    <property type="nucleotide sequence ID" value="NZ_JAVDWU010000012.1"/>
</dbReference>
<comment type="caution">
    <text evidence="2">The sequence shown here is derived from an EMBL/GenBank/DDBJ whole genome shotgun (WGS) entry which is preliminary data.</text>
</comment>
<name>A0ABU1WUL8_9BURK</name>
<proteinExistence type="predicted"/>
<keyword evidence="2" id="KW-0560">Oxidoreductase</keyword>
<evidence type="ECO:0000256" key="1">
    <source>
        <dbReference type="ARBA" id="ARBA00001954"/>
    </source>
</evidence>
<dbReference type="InterPro" id="IPR008775">
    <property type="entry name" value="Phytyl_CoA_dOase-like"/>
</dbReference>
<dbReference type="Proteomes" id="UP001265700">
    <property type="component" value="Unassembled WGS sequence"/>
</dbReference>
<dbReference type="Gene3D" id="2.60.120.620">
    <property type="entry name" value="q2cbj1_9rhob like domain"/>
    <property type="match status" value="1"/>
</dbReference>
<gene>
    <name evidence="2" type="ORF">J2W49_004530</name>
</gene>
<reference evidence="2 3" key="1">
    <citation type="submission" date="2023-07" db="EMBL/GenBank/DDBJ databases">
        <title>Sorghum-associated microbial communities from plants grown in Nebraska, USA.</title>
        <authorList>
            <person name="Schachtman D."/>
        </authorList>
    </citation>
    <scope>NUCLEOTIDE SEQUENCE [LARGE SCALE GENOMIC DNA]</scope>
    <source>
        <strain evidence="2 3">4249</strain>
    </source>
</reference>
<organism evidence="2 3">
    <name type="scientific">Hydrogenophaga palleronii</name>
    <dbReference type="NCBI Taxonomy" id="65655"/>
    <lineage>
        <taxon>Bacteria</taxon>
        <taxon>Pseudomonadati</taxon>
        <taxon>Pseudomonadota</taxon>
        <taxon>Betaproteobacteria</taxon>
        <taxon>Burkholderiales</taxon>
        <taxon>Comamonadaceae</taxon>
        <taxon>Hydrogenophaga</taxon>
    </lineage>
</organism>
<dbReference type="EMBL" id="JAVDWU010000012">
    <property type="protein sequence ID" value="MDR7152552.1"/>
    <property type="molecule type" value="Genomic_DNA"/>
</dbReference>
<accession>A0ABU1WUL8</accession>
<dbReference type="PANTHER" id="PTHR20883">
    <property type="entry name" value="PHYTANOYL-COA DIOXYGENASE DOMAIN CONTAINING 1"/>
    <property type="match status" value="1"/>
</dbReference>
<dbReference type="PANTHER" id="PTHR20883:SF48">
    <property type="entry name" value="ECTOINE DIOXYGENASE"/>
    <property type="match status" value="1"/>
</dbReference>
<sequence length="276" mass="31218">MNRSLRQPPVTSYGVTQRDATASAIEEAVEQVRRLGFATLDAGFGADEIDEISKAFNTVHARYVHEWGAERLKALDELHTIRALVTQGHQVFRRLALNRNLIAALQQLIVGKFVLNQQNGIINPPGETYNQAAWHRDLPYQHFISSTPLAINALYCVDDFTQENGATFVLPASHKTSAFPTQTYIDRNAIQIEARAGHYILLDCMMFHSGGRNESAQTRRAVNHVYNIPYFKQQINIPRNLKAEDLSEEEKAIFGFCYQEPDSVDAYLASREPKNR</sequence>
<protein>
    <submittedName>
        <fullName evidence="2">Ectoine hydroxylase-related dioxygenase (Phytanoyl-CoA dioxygenase family)</fullName>
    </submittedName>
</protein>
<dbReference type="SUPFAM" id="SSF51197">
    <property type="entry name" value="Clavaminate synthase-like"/>
    <property type="match status" value="1"/>
</dbReference>
<keyword evidence="3" id="KW-1185">Reference proteome</keyword>